<feature type="non-terminal residue" evidence="1">
    <location>
        <position position="79"/>
    </location>
</feature>
<gene>
    <name evidence="1" type="ORF">DHETER_LOCUS7178</name>
</gene>
<protein>
    <submittedName>
        <fullName evidence="1">11005_t:CDS:1</fullName>
    </submittedName>
</protein>
<evidence type="ECO:0000313" key="1">
    <source>
        <dbReference type="EMBL" id="CAG8599248.1"/>
    </source>
</evidence>
<comment type="caution">
    <text evidence="1">The sequence shown here is derived from an EMBL/GenBank/DDBJ whole genome shotgun (WGS) entry which is preliminary data.</text>
</comment>
<keyword evidence="2" id="KW-1185">Reference proteome</keyword>
<dbReference type="Proteomes" id="UP000789702">
    <property type="component" value="Unassembled WGS sequence"/>
</dbReference>
<evidence type="ECO:0000313" key="2">
    <source>
        <dbReference type="Proteomes" id="UP000789702"/>
    </source>
</evidence>
<accession>A0ACA9MKY0</accession>
<organism evidence="1 2">
    <name type="scientific">Dentiscutata heterogama</name>
    <dbReference type="NCBI Taxonomy" id="1316150"/>
    <lineage>
        <taxon>Eukaryota</taxon>
        <taxon>Fungi</taxon>
        <taxon>Fungi incertae sedis</taxon>
        <taxon>Mucoromycota</taxon>
        <taxon>Glomeromycotina</taxon>
        <taxon>Glomeromycetes</taxon>
        <taxon>Diversisporales</taxon>
        <taxon>Gigasporaceae</taxon>
        <taxon>Dentiscutata</taxon>
    </lineage>
</organism>
<dbReference type="EMBL" id="CAJVPU010009860">
    <property type="protein sequence ID" value="CAG8599248.1"/>
    <property type="molecule type" value="Genomic_DNA"/>
</dbReference>
<feature type="non-terminal residue" evidence="1">
    <location>
        <position position="1"/>
    </location>
</feature>
<name>A0ACA9MKY0_9GLOM</name>
<sequence length="79" mass="8983">NFSILKFVDVEDNFICDEFFHSFEKGVTCEPYSQMAEDVIIFDISNKSKELRDNELSLATVEGDVGKVGIERGLDELFV</sequence>
<proteinExistence type="predicted"/>
<reference evidence="1" key="1">
    <citation type="submission" date="2021-06" db="EMBL/GenBank/DDBJ databases">
        <authorList>
            <person name="Kallberg Y."/>
            <person name="Tangrot J."/>
            <person name="Rosling A."/>
        </authorList>
    </citation>
    <scope>NUCLEOTIDE SEQUENCE</scope>
    <source>
        <strain evidence="1">IL203A</strain>
    </source>
</reference>